<dbReference type="OrthoDB" id="4068933at2759"/>
<dbReference type="Proteomes" id="UP000510647">
    <property type="component" value="Chromosome 3"/>
</dbReference>
<name>A0A7H9HQ94_9SACH</name>
<dbReference type="AlphaFoldDB" id="A0A7H9HQ94"/>
<dbReference type="EMBL" id="CP059269">
    <property type="protein sequence ID" value="QLQ79964.1"/>
    <property type="molecule type" value="Genomic_DNA"/>
</dbReference>
<organism evidence="1 2">
    <name type="scientific">Torulaspora globosa</name>
    <dbReference type="NCBI Taxonomy" id="48254"/>
    <lineage>
        <taxon>Eukaryota</taxon>
        <taxon>Fungi</taxon>
        <taxon>Dikarya</taxon>
        <taxon>Ascomycota</taxon>
        <taxon>Saccharomycotina</taxon>
        <taxon>Saccharomycetes</taxon>
        <taxon>Saccharomycetales</taxon>
        <taxon>Saccharomycetaceae</taxon>
        <taxon>Torulaspora</taxon>
    </lineage>
</organism>
<gene>
    <name evidence="1" type="ORF">HG537_0C06130</name>
</gene>
<protein>
    <submittedName>
        <fullName evidence="1">Uncharacterized protein</fullName>
    </submittedName>
</protein>
<proteinExistence type="predicted"/>
<reference evidence="1 2" key="1">
    <citation type="submission" date="2020-06" db="EMBL/GenBank/DDBJ databases">
        <title>The yeast mating-type switching endonuclease HO is a domesticated member of an unorthodox homing genetic element family.</title>
        <authorList>
            <person name="Coughlan A.Y."/>
            <person name="Lombardi L."/>
            <person name="Braun-Galleani S."/>
            <person name="Martos A.R."/>
            <person name="Galeote V."/>
            <person name="Bigey F."/>
            <person name="Dequin S."/>
            <person name="Byrne K.P."/>
            <person name="Wolfe K.H."/>
        </authorList>
    </citation>
    <scope>NUCLEOTIDE SEQUENCE [LARGE SCALE GENOMIC DNA]</scope>
    <source>
        <strain evidence="1 2">CBS2947</strain>
    </source>
</reference>
<evidence type="ECO:0000313" key="1">
    <source>
        <dbReference type="EMBL" id="QLQ79964.1"/>
    </source>
</evidence>
<evidence type="ECO:0000313" key="2">
    <source>
        <dbReference type="Proteomes" id="UP000510647"/>
    </source>
</evidence>
<keyword evidence="2" id="KW-1185">Reference proteome</keyword>
<accession>A0A7H9HQ94</accession>
<sequence>MMALHNYIYLKHKGHDPSCHKLIARDHDARPSATRSIQAAVDGSVDPVKTTSDVIRAANAGNPK</sequence>